<dbReference type="Proteomes" id="UP001642720">
    <property type="component" value="Unassembled WGS sequence"/>
</dbReference>
<keyword evidence="3" id="KW-1185">Reference proteome</keyword>
<evidence type="ECO:0000313" key="2">
    <source>
        <dbReference type="EMBL" id="TFB01838.1"/>
    </source>
</evidence>
<evidence type="ECO:0000313" key="3">
    <source>
        <dbReference type="Proteomes" id="UP001642720"/>
    </source>
</evidence>
<dbReference type="Pfam" id="PF20183">
    <property type="entry name" value="DUF6546"/>
    <property type="match status" value="1"/>
</dbReference>
<sequence length="508" mass="57977">MARRGQTRGRRPTQAPEQRERCSWATLPLELREMIFGVLEDSIQAGVMAASACASVCKAWRGYFEPLVFRRLTLTLERLNELEARVARHQRQYVQHIWFRFERSVKPCATHIQFRPELDAMRFHTAMYQLFLILSEWPTRGTGQPGIALELTAFSTVDPEYSMKDTVPEQLRGADLTVDSETLNALYDRPPKPMRPLTPAETEQSVRVRQFYRPAGAVGLTDRPLPQVTLITDLTVRRQMHISFFAAHIGHIVSSLPKLEFLTYEPRAYHSYDVIASRTNAETMRAIITRMPSTIRRLQVFEDAPCLYDQGVHPMQVSDRDGSVARFLAEVTQDTEPEAIAISFLIDAVHFFSDFWTPQISRLPWKLGWLKLTSLVMTSAVLTSRRCNEIPPLLTAAARAACHMPKLEVLELYYVAPKHGAIFTYIHDEEGSIVCWESTWKWTLPSEVVSAWRQAAAFHGTGELTHEERCIPKSQLRWGGSIVSLLRTRTTVVHPITYGNMMNGLNHI</sequence>
<name>A0ABY2H0S6_9HYPO</name>
<dbReference type="InterPro" id="IPR046676">
    <property type="entry name" value="DUF6546"/>
</dbReference>
<evidence type="ECO:0000259" key="1">
    <source>
        <dbReference type="Pfam" id="PF20183"/>
    </source>
</evidence>
<dbReference type="GeneID" id="300578004"/>
<dbReference type="EMBL" id="PPTA01000008">
    <property type="protein sequence ID" value="TFB01838.1"/>
    <property type="molecule type" value="Genomic_DNA"/>
</dbReference>
<accession>A0ABY2H0S6</accession>
<comment type="caution">
    <text evidence="2">The sequence shown here is derived from an EMBL/GenBank/DDBJ whole genome shotgun (WGS) entry which is preliminary data.</text>
</comment>
<proteinExistence type="predicted"/>
<organism evidence="2 3">
    <name type="scientific">Trichoderma ghanense</name>
    <dbReference type="NCBI Taxonomy" id="65468"/>
    <lineage>
        <taxon>Eukaryota</taxon>
        <taxon>Fungi</taxon>
        <taxon>Dikarya</taxon>
        <taxon>Ascomycota</taxon>
        <taxon>Pezizomycotina</taxon>
        <taxon>Sordariomycetes</taxon>
        <taxon>Hypocreomycetidae</taxon>
        <taxon>Hypocreales</taxon>
        <taxon>Hypocreaceae</taxon>
        <taxon>Trichoderma</taxon>
    </lineage>
</organism>
<dbReference type="RefSeq" id="XP_073558039.1">
    <property type="nucleotide sequence ID" value="XM_073703554.1"/>
</dbReference>
<feature type="domain" description="DUF6546" evidence="1">
    <location>
        <begin position="291"/>
        <end position="494"/>
    </location>
</feature>
<gene>
    <name evidence="2" type="ORF">CCMA1212_006325</name>
</gene>
<protein>
    <recommendedName>
        <fullName evidence="1">DUF6546 domain-containing protein</fullName>
    </recommendedName>
</protein>
<reference evidence="2 3" key="1">
    <citation type="submission" date="2018-01" db="EMBL/GenBank/DDBJ databases">
        <title>Genome characterization of the sugarcane-associated fungus Trichoderma ghanense CCMA-1212 and their application in lignocelulose bioconversion.</title>
        <authorList>
            <person name="Steindorff A.S."/>
            <person name="Mendes T.D."/>
            <person name="Vilela E.S.D."/>
            <person name="Rodrigues D.S."/>
            <person name="Formighieri E.F."/>
            <person name="Melo I.S."/>
            <person name="Favaro L.C.L."/>
        </authorList>
    </citation>
    <scope>NUCLEOTIDE SEQUENCE [LARGE SCALE GENOMIC DNA]</scope>
    <source>
        <strain evidence="2 3">CCMA-1212</strain>
    </source>
</reference>